<name>A0A2P2KKN8_RHIMU</name>
<keyword evidence="1" id="KW-1133">Transmembrane helix</keyword>
<dbReference type="EMBL" id="GGEC01025784">
    <property type="protein sequence ID" value="MBX06268.1"/>
    <property type="molecule type" value="Transcribed_RNA"/>
</dbReference>
<keyword evidence="1" id="KW-0472">Membrane</keyword>
<keyword evidence="1" id="KW-0812">Transmembrane</keyword>
<sequence>MLRYGGISCNALLNSCSMPRFEVTTSQYFRMLIYHSFTPILCASCFFIPSIP</sequence>
<evidence type="ECO:0000256" key="1">
    <source>
        <dbReference type="SAM" id="Phobius"/>
    </source>
</evidence>
<accession>A0A2P2KKN8</accession>
<evidence type="ECO:0000313" key="2">
    <source>
        <dbReference type="EMBL" id="MBX06268.1"/>
    </source>
</evidence>
<protein>
    <submittedName>
        <fullName evidence="2">Uncharacterized protein</fullName>
    </submittedName>
</protein>
<organism evidence="2">
    <name type="scientific">Rhizophora mucronata</name>
    <name type="common">Asiatic mangrove</name>
    <dbReference type="NCBI Taxonomy" id="61149"/>
    <lineage>
        <taxon>Eukaryota</taxon>
        <taxon>Viridiplantae</taxon>
        <taxon>Streptophyta</taxon>
        <taxon>Embryophyta</taxon>
        <taxon>Tracheophyta</taxon>
        <taxon>Spermatophyta</taxon>
        <taxon>Magnoliopsida</taxon>
        <taxon>eudicotyledons</taxon>
        <taxon>Gunneridae</taxon>
        <taxon>Pentapetalae</taxon>
        <taxon>rosids</taxon>
        <taxon>fabids</taxon>
        <taxon>Malpighiales</taxon>
        <taxon>Rhizophoraceae</taxon>
        <taxon>Rhizophora</taxon>
    </lineage>
</organism>
<proteinExistence type="predicted"/>
<dbReference type="AlphaFoldDB" id="A0A2P2KKN8"/>
<feature type="transmembrane region" description="Helical" evidence="1">
    <location>
        <begin position="28"/>
        <end position="48"/>
    </location>
</feature>
<reference evidence="2" key="1">
    <citation type="submission" date="2018-02" db="EMBL/GenBank/DDBJ databases">
        <title>Rhizophora mucronata_Transcriptome.</title>
        <authorList>
            <person name="Meera S.P."/>
            <person name="Sreeshan A."/>
            <person name="Augustine A."/>
        </authorList>
    </citation>
    <scope>NUCLEOTIDE SEQUENCE</scope>
    <source>
        <tissue evidence="2">Leaf</tissue>
    </source>
</reference>